<dbReference type="PANTHER" id="PTHR21091">
    <property type="entry name" value="METHYLTETRAHYDROFOLATE:HOMOCYSTEINE METHYLTRANSFERASE RELATED"/>
    <property type="match status" value="1"/>
</dbReference>
<feature type="domain" description="Uroporphyrinogen decarboxylase (URO-D)" evidence="10">
    <location>
        <begin position="15"/>
        <end position="24"/>
    </location>
</feature>
<proteinExistence type="inferred from homology"/>
<name>A5J281_EHRCH</name>
<dbReference type="UniPathway" id="UPA00251">
    <property type="reaction ID" value="UER00321"/>
</dbReference>
<sequence length="334" mass="37622">MLKTITSRAKQKEIPVWFMRQAGRYLPEYRKVVEEAGSFLELCYTPELVKEVTLQPVRRFGLDAAIIFSDILVIPDALGCKVEFTKEKGPELQLISNHSEISVPEEAALDHLKNVFRGIKEVRKSLQRDKPLIGFAGAPWTIASYMIGRDKNFSKIREMCYSQTKNLEKIVEKITKVTTLYLIKQIESGVDIIQIFDSNAGIVPAGEFKKWIIDPTKEIVSSIRKLYPEFPIIGFPKGAGVMYKQFSEETEVSVTSVDYNTPMSWAKSNIPSVLQGNIDPYLVAYDKSKAISQTKELINIMKDKPFIFNLGHGVIPSTPIANIEALVDTIKSVV</sequence>
<feature type="binding site" evidence="7">
    <location>
        <position position="70"/>
    </location>
    <ligand>
        <name>substrate</name>
    </ligand>
</feature>
<evidence type="ECO:0000259" key="10">
    <source>
        <dbReference type="PROSITE" id="PS00906"/>
    </source>
</evidence>
<evidence type="ECO:0000256" key="6">
    <source>
        <dbReference type="ARBA" id="ARBA00023244"/>
    </source>
</evidence>
<dbReference type="PROSITE" id="PS00906">
    <property type="entry name" value="UROD_1"/>
    <property type="match status" value="1"/>
</dbReference>
<evidence type="ECO:0000256" key="7">
    <source>
        <dbReference type="HAMAP-Rule" id="MF_00218"/>
    </source>
</evidence>
<dbReference type="Gene3D" id="3.20.20.210">
    <property type="match status" value="1"/>
</dbReference>
<dbReference type="EC" id="4.1.1.37" evidence="3 7"/>
<comment type="subunit">
    <text evidence="7">Homodimer.</text>
</comment>
<dbReference type="InterPro" id="IPR038071">
    <property type="entry name" value="UROD/MetE-like_sf"/>
</dbReference>
<evidence type="ECO:0000256" key="8">
    <source>
        <dbReference type="RuleBase" id="RU000554"/>
    </source>
</evidence>
<feature type="binding site" evidence="7">
    <location>
        <position position="198"/>
    </location>
    <ligand>
        <name>substrate</name>
    </ligand>
</feature>
<dbReference type="Pfam" id="PF01208">
    <property type="entry name" value="URO-D"/>
    <property type="match status" value="1"/>
</dbReference>
<reference evidence="11" key="1">
    <citation type="journal article" date="2007" name="Infect. Immun.">
        <title>Virulence potential of Ehrlichia chaffeensis strains of distinct genome sequences.</title>
        <authorList>
            <person name="Miura K."/>
            <person name="Rikihisa Y."/>
        </authorList>
    </citation>
    <scope>NUCLEOTIDE SEQUENCE</scope>
    <source>
        <strain evidence="11">Wakulla</strain>
    </source>
</reference>
<comment type="subcellular location">
    <subcellularLocation>
        <location evidence="7">Cytoplasm</location>
    </subcellularLocation>
</comment>
<evidence type="ECO:0000313" key="11">
    <source>
        <dbReference type="EMBL" id="ABI83634.1"/>
    </source>
</evidence>
<evidence type="ECO:0000256" key="2">
    <source>
        <dbReference type="ARBA" id="ARBA00009935"/>
    </source>
</evidence>
<dbReference type="HAMAP" id="MF_00218">
    <property type="entry name" value="URO_D"/>
    <property type="match status" value="1"/>
</dbReference>
<accession>A5J281</accession>
<comment type="similarity">
    <text evidence="2 7 9">Belongs to the uroporphyrinogen decarboxylase family.</text>
</comment>
<keyword evidence="4 7" id="KW-0210">Decarboxylase</keyword>
<dbReference type="PANTHER" id="PTHR21091:SF169">
    <property type="entry name" value="UROPORPHYRINOGEN DECARBOXYLASE"/>
    <property type="match status" value="1"/>
</dbReference>
<comment type="caution">
    <text evidence="7">Lacks conserved residue(s) required for the propagation of feature annotation.</text>
</comment>
<feature type="binding site" evidence="7">
    <location>
        <begin position="20"/>
        <end position="24"/>
    </location>
    <ligand>
        <name>substrate</name>
    </ligand>
</feature>
<dbReference type="InterPro" id="IPR006361">
    <property type="entry name" value="Uroporphyrinogen_deCO2ase_HemE"/>
</dbReference>
<evidence type="ECO:0000256" key="9">
    <source>
        <dbReference type="RuleBase" id="RU004169"/>
    </source>
</evidence>
<evidence type="ECO:0000256" key="5">
    <source>
        <dbReference type="ARBA" id="ARBA00023239"/>
    </source>
</evidence>
<dbReference type="GO" id="GO:0005829">
    <property type="term" value="C:cytosol"/>
    <property type="evidence" value="ECO:0007669"/>
    <property type="project" value="TreeGrafter"/>
</dbReference>
<dbReference type="CDD" id="cd00717">
    <property type="entry name" value="URO-D"/>
    <property type="match status" value="1"/>
</dbReference>
<protein>
    <recommendedName>
        <fullName evidence="3 7">Uroporphyrinogen decarboxylase</fullName>
        <shortName evidence="7">UPD</shortName>
        <shortName evidence="7">URO-D</shortName>
        <ecNumber evidence="3 7">4.1.1.37</ecNumber>
    </recommendedName>
</protein>
<keyword evidence="7" id="KW-0963">Cytoplasm</keyword>
<dbReference type="SUPFAM" id="SSF51726">
    <property type="entry name" value="UROD/MetE-like"/>
    <property type="match status" value="1"/>
</dbReference>
<organism evidence="11">
    <name type="scientific">Ehrlichia chaffeensis</name>
    <dbReference type="NCBI Taxonomy" id="945"/>
    <lineage>
        <taxon>Bacteria</taxon>
        <taxon>Pseudomonadati</taxon>
        <taxon>Pseudomonadota</taxon>
        <taxon>Alphaproteobacteria</taxon>
        <taxon>Rickettsiales</taxon>
        <taxon>Anaplasmataceae</taxon>
        <taxon>Ehrlichia</taxon>
    </lineage>
</organism>
<evidence type="ECO:0000256" key="3">
    <source>
        <dbReference type="ARBA" id="ARBA00012288"/>
    </source>
</evidence>
<keyword evidence="5 7" id="KW-0456">Lyase</keyword>
<evidence type="ECO:0000256" key="1">
    <source>
        <dbReference type="ARBA" id="ARBA00004804"/>
    </source>
</evidence>
<gene>
    <name evidence="7 11" type="primary">hemE</name>
</gene>
<dbReference type="EMBL" id="DQ888319">
    <property type="protein sequence ID" value="ABI83634.1"/>
    <property type="molecule type" value="Genomic_DNA"/>
</dbReference>
<feature type="binding site" evidence="7">
    <location>
        <position position="312"/>
    </location>
    <ligand>
        <name>substrate</name>
    </ligand>
</feature>
<dbReference type="InterPro" id="IPR000257">
    <property type="entry name" value="Uroporphyrinogen_deCOase"/>
</dbReference>
<comment type="function">
    <text evidence="7">Catalyzes the decarboxylation of four acetate groups of uroporphyrinogen-III to yield coproporphyrinogen-III.</text>
</comment>
<dbReference type="AlphaFoldDB" id="A5J281"/>
<dbReference type="GO" id="GO:0006782">
    <property type="term" value="P:protoporphyrinogen IX biosynthetic process"/>
    <property type="evidence" value="ECO:0007669"/>
    <property type="project" value="UniProtKB-UniRule"/>
</dbReference>
<keyword evidence="6 7" id="KW-0627">Porphyrin biosynthesis</keyword>
<feature type="site" description="Transition state stabilizer" evidence="7">
    <location>
        <position position="70"/>
    </location>
</feature>
<evidence type="ECO:0000256" key="4">
    <source>
        <dbReference type="ARBA" id="ARBA00022793"/>
    </source>
</evidence>
<dbReference type="NCBIfam" id="TIGR01464">
    <property type="entry name" value="hemE"/>
    <property type="match status" value="1"/>
</dbReference>
<feature type="binding site" evidence="7">
    <location>
        <position position="145"/>
    </location>
    <ligand>
        <name>substrate</name>
    </ligand>
</feature>
<dbReference type="GO" id="GO:0004853">
    <property type="term" value="F:uroporphyrinogen decarboxylase activity"/>
    <property type="evidence" value="ECO:0007669"/>
    <property type="project" value="UniProtKB-UniRule"/>
</dbReference>
<comment type="pathway">
    <text evidence="1 7 8">Porphyrin-containing compound metabolism; protoporphyrin-IX biosynthesis; coproporphyrinogen-III from 5-aminolevulinate: step 4/4.</text>
</comment>
<comment type="catalytic activity">
    <reaction evidence="7 8">
        <text>uroporphyrinogen III + 4 H(+) = coproporphyrinogen III + 4 CO2</text>
        <dbReference type="Rhea" id="RHEA:19865"/>
        <dbReference type="ChEBI" id="CHEBI:15378"/>
        <dbReference type="ChEBI" id="CHEBI:16526"/>
        <dbReference type="ChEBI" id="CHEBI:57308"/>
        <dbReference type="ChEBI" id="CHEBI:57309"/>
        <dbReference type="EC" id="4.1.1.37"/>
    </reaction>
</comment>